<protein>
    <submittedName>
        <fullName evidence="3">Chemotaxis protein CheW</fullName>
    </submittedName>
</protein>
<accession>A0ABU9BS18</accession>
<evidence type="ECO:0000256" key="1">
    <source>
        <dbReference type="SAM" id="MobiDB-lite"/>
    </source>
</evidence>
<dbReference type="Gene3D" id="2.40.50.180">
    <property type="entry name" value="CheA-289, Domain 4"/>
    <property type="match status" value="1"/>
</dbReference>
<evidence type="ECO:0000313" key="4">
    <source>
        <dbReference type="Proteomes" id="UP001371218"/>
    </source>
</evidence>
<dbReference type="Proteomes" id="UP001371218">
    <property type="component" value="Unassembled WGS sequence"/>
</dbReference>
<gene>
    <name evidence="3" type="ORF">AACH06_13910</name>
</gene>
<feature type="region of interest" description="Disordered" evidence="1">
    <location>
        <begin position="130"/>
        <end position="150"/>
    </location>
</feature>
<feature type="compositionally biased region" description="Basic and acidic residues" evidence="1">
    <location>
        <begin position="130"/>
        <end position="140"/>
    </location>
</feature>
<sequence length="175" mass="19119">MPSKDALRELQLRLANRLQAARERPREAGWLAVECAQLGLLLPLAQAGEIHAARQVAPVPHAKPWMVGVANLRGQLNAVVDLSQFLHLRDMATQAAPRSGAQLVMLNPSLRVNAAILVDRLAGLRDSEQLERLPASDEPRPGFAGPSWRDPQGRVWQELDLAALAQDPQFLDVAA</sequence>
<dbReference type="InterPro" id="IPR036061">
    <property type="entry name" value="CheW-like_dom_sf"/>
</dbReference>
<dbReference type="PANTHER" id="PTHR22617:SF23">
    <property type="entry name" value="CHEMOTAXIS PROTEIN CHEW"/>
    <property type="match status" value="1"/>
</dbReference>
<evidence type="ECO:0000313" key="3">
    <source>
        <dbReference type="EMBL" id="MEK8031919.1"/>
    </source>
</evidence>
<dbReference type="RefSeq" id="WP_341426320.1">
    <property type="nucleotide sequence ID" value="NZ_JBBUTG010000007.1"/>
</dbReference>
<reference evidence="3 4" key="1">
    <citation type="submission" date="2024-04" db="EMBL/GenBank/DDBJ databases">
        <title>Novel species of the genus Ideonella isolated from streams.</title>
        <authorList>
            <person name="Lu H."/>
        </authorList>
    </citation>
    <scope>NUCLEOTIDE SEQUENCE [LARGE SCALE GENOMIC DNA]</scope>
    <source>
        <strain evidence="3 4">DXS29W</strain>
    </source>
</reference>
<dbReference type="PROSITE" id="PS50851">
    <property type="entry name" value="CHEW"/>
    <property type="match status" value="1"/>
</dbReference>
<evidence type="ECO:0000259" key="2">
    <source>
        <dbReference type="PROSITE" id="PS50851"/>
    </source>
</evidence>
<dbReference type="CDD" id="cd00588">
    <property type="entry name" value="CheW_like"/>
    <property type="match status" value="1"/>
</dbReference>
<dbReference type="SMART" id="SM00260">
    <property type="entry name" value="CheW"/>
    <property type="match status" value="1"/>
</dbReference>
<proteinExistence type="predicted"/>
<comment type="caution">
    <text evidence="3">The sequence shown here is derived from an EMBL/GenBank/DDBJ whole genome shotgun (WGS) entry which is preliminary data.</text>
</comment>
<organism evidence="3 4">
    <name type="scientific">Ideonella lacteola</name>
    <dbReference type="NCBI Taxonomy" id="2984193"/>
    <lineage>
        <taxon>Bacteria</taxon>
        <taxon>Pseudomonadati</taxon>
        <taxon>Pseudomonadota</taxon>
        <taxon>Betaproteobacteria</taxon>
        <taxon>Burkholderiales</taxon>
        <taxon>Sphaerotilaceae</taxon>
        <taxon>Ideonella</taxon>
    </lineage>
</organism>
<dbReference type="InterPro" id="IPR039315">
    <property type="entry name" value="CheW"/>
</dbReference>
<feature type="domain" description="CheW-like" evidence="2">
    <location>
        <begin position="27"/>
        <end position="170"/>
    </location>
</feature>
<keyword evidence="4" id="KW-1185">Reference proteome</keyword>
<dbReference type="PANTHER" id="PTHR22617">
    <property type="entry name" value="CHEMOTAXIS SENSOR HISTIDINE KINASE-RELATED"/>
    <property type="match status" value="1"/>
</dbReference>
<dbReference type="EMBL" id="JBBUTG010000007">
    <property type="protein sequence ID" value="MEK8031919.1"/>
    <property type="molecule type" value="Genomic_DNA"/>
</dbReference>
<name>A0ABU9BS18_9BURK</name>
<dbReference type="InterPro" id="IPR002545">
    <property type="entry name" value="CheW-lke_dom"/>
</dbReference>
<dbReference type="Pfam" id="PF01584">
    <property type="entry name" value="CheW"/>
    <property type="match status" value="1"/>
</dbReference>
<dbReference type="SUPFAM" id="SSF50341">
    <property type="entry name" value="CheW-like"/>
    <property type="match status" value="1"/>
</dbReference>